<proteinExistence type="predicted"/>
<keyword evidence="1" id="KW-0574">Periplasm</keyword>
<dbReference type="AlphaFoldDB" id="A0A839Z6F3"/>
<evidence type="ECO:0000313" key="3">
    <source>
        <dbReference type="EMBL" id="MBB3769936.1"/>
    </source>
</evidence>
<dbReference type="InterPro" id="IPR006059">
    <property type="entry name" value="SBP"/>
</dbReference>
<evidence type="ECO:0000256" key="2">
    <source>
        <dbReference type="SAM" id="SignalP"/>
    </source>
</evidence>
<evidence type="ECO:0000256" key="1">
    <source>
        <dbReference type="ARBA" id="ARBA00022764"/>
    </source>
</evidence>
<keyword evidence="4" id="KW-1185">Reference proteome</keyword>
<dbReference type="RefSeq" id="WP_183188109.1">
    <property type="nucleotide sequence ID" value="NZ_JACICD010000001.1"/>
</dbReference>
<keyword evidence="2" id="KW-0732">Signal</keyword>
<accession>A0A839Z6F3</accession>
<protein>
    <submittedName>
        <fullName evidence="3">ABC-type uncharacterized transport system YnjBCD substrate-binding protein</fullName>
    </submittedName>
</protein>
<gene>
    <name evidence="3" type="ORF">FHS55_000522</name>
</gene>
<dbReference type="SUPFAM" id="SSF53850">
    <property type="entry name" value="Periplasmic binding protein-like II"/>
    <property type="match status" value="1"/>
</dbReference>
<organism evidence="3 4">
    <name type="scientific">Ancylobacter tetraedralis</name>
    <dbReference type="NCBI Taxonomy" id="217068"/>
    <lineage>
        <taxon>Bacteria</taxon>
        <taxon>Pseudomonadati</taxon>
        <taxon>Pseudomonadota</taxon>
        <taxon>Alphaproteobacteria</taxon>
        <taxon>Hyphomicrobiales</taxon>
        <taxon>Xanthobacteraceae</taxon>
        <taxon>Ancylobacter</taxon>
    </lineage>
</organism>
<dbReference type="Proteomes" id="UP000533469">
    <property type="component" value="Unassembled WGS sequence"/>
</dbReference>
<dbReference type="EMBL" id="JACICD010000001">
    <property type="protein sequence ID" value="MBB3769936.1"/>
    <property type="molecule type" value="Genomic_DNA"/>
</dbReference>
<feature type="chain" id="PRO_5032521597" evidence="2">
    <location>
        <begin position="26"/>
        <end position="383"/>
    </location>
</feature>
<sequence>MKSLLAPALASATLLLGFAAAPAGAAELTVITAGDQNMVDYVNQYLAPLFEKQYPGNTVRVVGTGPGDAGSQKIVERFDAQDKAGSATWDTDVAVVHEKFVGPMIKGNYLESYRDRISSGKLVSRANADMALGTKVTGYVMPMFNSQTAIAYNPALVPNPPRSYAEIAQWAKAHPKQFGYNGIKGGASGVSFVMGWIYAFGDGDAAKLMNGPFEEAETKKWDAAFASLRDFTKNATLTPGNAGTLDLLSRGEIAMGPVWVDMFYSWQADGRLPPDFKLVLPAPGMPGQPMHYVIPAKSANKDLAEKFVELATSPKVQAQGIVERFNWYPGIDAKYVQAELPDAVWKKLFTSVTPEDLAAYGKPFPIAPYNSAILEAYERQATN</sequence>
<dbReference type="Pfam" id="PF13416">
    <property type="entry name" value="SBP_bac_8"/>
    <property type="match status" value="1"/>
</dbReference>
<feature type="signal peptide" evidence="2">
    <location>
        <begin position="1"/>
        <end position="25"/>
    </location>
</feature>
<name>A0A839Z6F3_9HYPH</name>
<evidence type="ECO:0000313" key="4">
    <source>
        <dbReference type="Proteomes" id="UP000533469"/>
    </source>
</evidence>
<reference evidence="3 4" key="1">
    <citation type="submission" date="2020-08" db="EMBL/GenBank/DDBJ databases">
        <title>Genomic Encyclopedia of Type Strains, Phase IV (KMG-IV): sequencing the most valuable type-strain genomes for metagenomic binning, comparative biology and taxonomic classification.</title>
        <authorList>
            <person name="Goeker M."/>
        </authorList>
    </citation>
    <scope>NUCLEOTIDE SEQUENCE [LARGE SCALE GENOMIC DNA]</scope>
    <source>
        <strain evidence="3 4">DSM 5895</strain>
    </source>
</reference>
<dbReference type="Gene3D" id="3.40.190.10">
    <property type="entry name" value="Periplasmic binding protein-like II"/>
    <property type="match status" value="1"/>
</dbReference>
<dbReference type="PANTHER" id="PTHR42779">
    <property type="entry name" value="PROTEIN YNJB"/>
    <property type="match status" value="1"/>
</dbReference>
<dbReference type="PANTHER" id="PTHR42779:SF1">
    <property type="entry name" value="PROTEIN YNJB"/>
    <property type="match status" value="1"/>
</dbReference>
<comment type="caution">
    <text evidence="3">The sequence shown here is derived from an EMBL/GenBank/DDBJ whole genome shotgun (WGS) entry which is preliminary data.</text>
</comment>